<keyword evidence="3" id="KW-0378">Hydrolase</keyword>
<dbReference type="AlphaFoldDB" id="A0A0R1YL87"/>
<feature type="compositionally biased region" description="Polar residues" evidence="1">
    <location>
        <begin position="153"/>
        <end position="163"/>
    </location>
</feature>
<reference evidence="3 4" key="1">
    <citation type="journal article" date="2015" name="Genome Announc.">
        <title>Expanding the biotechnology potential of lactobacilli through comparative genomics of 213 strains and associated genera.</title>
        <authorList>
            <person name="Sun Z."/>
            <person name="Harris H.M."/>
            <person name="McCann A."/>
            <person name="Guo C."/>
            <person name="Argimon S."/>
            <person name="Zhang W."/>
            <person name="Yang X."/>
            <person name="Jeffery I.B."/>
            <person name="Cooney J.C."/>
            <person name="Kagawa T.F."/>
            <person name="Liu W."/>
            <person name="Song Y."/>
            <person name="Salvetti E."/>
            <person name="Wrobel A."/>
            <person name="Rasinkangas P."/>
            <person name="Parkhill J."/>
            <person name="Rea M.C."/>
            <person name="O'Sullivan O."/>
            <person name="Ritari J."/>
            <person name="Douillard F.P."/>
            <person name="Paul Ross R."/>
            <person name="Yang R."/>
            <person name="Briner A.E."/>
            <person name="Felis G.E."/>
            <person name="de Vos W.M."/>
            <person name="Barrangou R."/>
            <person name="Klaenhammer T.R."/>
            <person name="Caufield P.W."/>
            <person name="Cui Y."/>
            <person name="Zhang H."/>
            <person name="O'Toole P.W."/>
        </authorList>
    </citation>
    <scope>NUCLEOTIDE SEQUENCE [LARGE SCALE GENOMIC DNA]</scope>
    <source>
        <strain evidence="3 4">DSM 18390</strain>
    </source>
</reference>
<feature type="chain" id="PRO_5038981953" evidence="2">
    <location>
        <begin position="20"/>
        <end position="306"/>
    </location>
</feature>
<dbReference type="EMBL" id="AZFZ01000078">
    <property type="protein sequence ID" value="KRM40617.1"/>
    <property type="molecule type" value="Genomic_DNA"/>
</dbReference>
<evidence type="ECO:0000313" key="3">
    <source>
        <dbReference type="EMBL" id="KRM40617.1"/>
    </source>
</evidence>
<feature type="region of interest" description="Disordered" evidence="1">
    <location>
        <begin position="123"/>
        <end position="163"/>
    </location>
</feature>
<name>A0A0R1YL87_9LACO</name>
<dbReference type="RefSeq" id="WP_054736309.1">
    <property type="nucleotide sequence ID" value="NZ_AZFZ01000078.1"/>
</dbReference>
<feature type="signal peptide" evidence="2">
    <location>
        <begin position="1"/>
        <end position="19"/>
    </location>
</feature>
<keyword evidence="3" id="KW-0121">Carboxypeptidase</keyword>
<keyword evidence="2" id="KW-0732">Signal</keyword>
<proteinExistence type="predicted"/>
<dbReference type="GO" id="GO:0004180">
    <property type="term" value="F:carboxypeptidase activity"/>
    <property type="evidence" value="ECO:0007669"/>
    <property type="project" value="UniProtKB-KW"/>
</dbReference>
<feature type="compositionally biased region" description="Low complexity" evidence="1">
    <location>
        <begin position="129"/>
        <end position="152"/>
    </location>
</feature>
<evidence type="ECO:0000256" key="1">
    <source>
        <dbReference type="SAM" id="MobiDB-lite"/>
    </source>
</evidence>
<evidence type="ECO:0000313" key="4">
    <source>
        <dbReference type="Proteomes" id="UP000051010"/>
    </source>
</evidence>
<accession>A0A0R1YL87</accession>
<sequence>MKKEIVLLASALTSLGIWGATTQAKPAQASARYYWVKSIDRNNLPYHAASQRSAYIYNATHTQKLHNLKNYPRTTWYVSKSILMRSSYTGKKGVYYYVANGAGTVSGIVWRGYLTSGINPNAASVTTPNSNSGDSNDNSSNGDNNSSGNNSNTPDQTYSDNTKQFNETNAGQFEKQILQLFPNLVEDQKLDELAEYGVSLDEQYNYSDSQAYWSKWLIQLYGGEPQGLLQNWNFISQPNISLVKNQLVNHSNEINYSNLSDYNGYHIGVAVKATSSNSNSTKIGKINYRIYLLPANPKIVTSGQAN</sequence>
<dbReference type="PATRIC" id="fig|1423786.4.peg.2874"/>
<keyword evidence="3" id="KW-0645">Protease</keyword>
<protein>
    <submittedName>
        <fullName evidence="3">D-alanyl-D-alanine carboxypeptidase</fullName>
    </submittedName>
</protein>
<gene>
    <name evidence="3" type="ORF">FD47_GL002733</name>
</gene>
<evidence type="ECO:0000256" key="2">
    <source>
        <dbReference type="SAM" id="SignalP"/>
    </source>
</evidence>
<dbReference type="Proteomes" id="UP000051010">
    <property type="component" value="Unassembled WGS sequence"/>
</dbReference>
<organism evidence="3 4">
    <name type="scientific">Lentilactobacillus parafarraginis DSM 18390 = JCM 14109</name>
    <dbReference type="NCBI Taxonomy" id="1423786"/>
    <lineage>
        <taxon>Bacteria</taxon>
        <taxon>Bacillati</taxon>
        <taxon>Bacillota</taxon>
        <taxon>Bacilli</taxon>
        <taxon>Lactobacillales</taxon>
        <taxon>Lactobacillaceae</taxon>
        <taxon>Lentilactobacillus</taxon>
    </lineage>
</organism>
<comment type="caution">
    <text evidence="3">The sequence shown here is derived from an EMBL/GenBank/DDBJ whole genome shotgun (WGS) entry which is preliminary data.</text>
</comment>